<gene>
    <name evidence="1" type="ORF">Golax_009386</name>
</gene>
<name>A0A7J9ACY9_9ROSI</name>
<dbReference type="EMBL" id="JABEZV010000009">
    <property type="protein sequence ID" value="MBA0721885.1"/>
    <property type="molecule type" value="Genomic_DNA"/>
</dbReference>
<accession>A0A7J9ACY9</accession>
<keyword evidence="2" id="KW-1185">Reference proteome</keyword>
<dbReference type="AlphaFoldDB" id="A0A7J9ACY9"/>
<dbReference type="Proteomes" id="UP000593574">
    <property type="component" value="Unassembled WGS sequence"/>
</dbReference>
<reference evidence="1 2" key="1">
    <citation type="journal article" date="2019" name="Genome Biol. Evol.">
        <title>Insights into the evolution of the New World diploid cottons (Gossypium, subgenus Houzingenia) based on genome sequencing.</title>
        <authorList>
            <person name="Grover C.E."/>
            <person name="Arick M.A. 2nd"/>
            <person name="Thrash A."/>
            <person name="Conover J.L."/>
            <person name="Sanders W.S."/>
            <person name="Peterson D.G."/>
            <person name="Frelichowski J.E."/>
            <person name="Scheffler J.A."/>
            <person name="Scheffler B.E."/>
            <person name="Wendel J.F."/>
        </authorList>
    </citation>
    <scope>NUCLEOTIDE SEQUENCE [LARGE SCALE GENOMIC DNA]</scope>
    <source>
        <strain evidence="1">4</strain>
        <tissue evidence="1">Leaf</tissue>
    </source>
</reference>
<feature type="non-terminal residue" evidence="1">
    <location>
        <position position="46"/>
    </location>
</feature>
<proteinExistence type="predicted"/>
<comment type="caution">
    <text evidence="1">The sequence shown here is derived from an EMBL/GenBank/DDBJ whole genome shotgun (WGS) entry which is preliminary data.</text>
</comment>
<sequence length="46" mass="5277">MEHVFLKILAEKARKGNKPSNTFKSVSLIELPKPFLKDFKSNAMRS</sequence>
<organism evidence="1 2">
    <name type="scientific">Gossypium laxum</name>
    <dbReference type="NCBI Taxonomy" id="34288"/>
    <lineage>
        <taxon>Eukaryota</taxon>
        <taxon>Viridiplantae</taxon>
        <taxon>Streptophyta</taxon>
        <taxon>Embryophyta</taxon>
        <taxon>Tracheophyta</taxon>
        <taxon>Spermatophyta</taxon>
        <taxon>Magnoliopsida</taxon>
        <taxon>eudicotyledons</taxon>
        <taxon>Gunneridae</taxon>
        <taxon>Pentapetalae</taxon>
        <taxon>rosids</taxon>
        <taxon>malvids</taxon>
        <taxon>Malvales</taxon>
        <taxon>Malvaceae</taxon>
        <taxon>Malvoideae</taxon>
        <taxon>Gossypium</taxon>
    </lineage>
</organism>
<protein>
    <submittedName>
        <fullName evidence="1">Uncharacterized protein</fullName>
    </submittedName>
</protein>
<evidence type="ECO:0000313" key="2">
    <source>
        <dbReference type="Proteomes" id="UP000593574"/>
    </source>
</evidence>
<evidence type="ECO:0000313" key="1">
    <source>
        <dbReference type="EMBL" id="MBA0721885.1"/>
    </source>
</evidence>